<gene>
    <name evidence="1" type="ORF">SISSUDRAFT_1118493</name>
</gene>
<keyword evidence="2" id="KW-1185">Reference proteome</keyword>
<accession>A0A166F1F2</accession>
<name>A0A166F1F2_9AGAM</name>
<dbReference type="EMBL" id="KV428036">
    <property type="protein sequence ID" value="KZT40173.1"/>
    <property type="molecule type" value="Genomic_DNA"/>
</dbReference>
<dbReference type="Proteomes" id="UP000076798">
    <property type="component" value="Unassembled WGS sequence"/>
</dbReference>
<organism evidence="1 2">
    <name type="scientific">Sistotremastrum suecicum HHB10207 ss-3</name>
    <dbReference type="NCBI Taxonomy" id="1314776"/>
    <lineage>
        <taxon>Eukaryota</taxon>
        <taxon>Fungi</taxon>
        <taxon>Dikarya</taxon>
        <taxon>Basidiomycota</taxon>
        <taxon>Agaricomycotina</taxon>
        <taxon>Agaricomycetes</taxon>
        <taxon>Sistotremastrales</taxon>
        <taxon>Sistotremastraceae</taxon>
        <taxon>Sistotremastrum</taxon>
    </lineage>
</organism>
<protein>
    <submittedName>
        <fullName evidence="1">Uncharacterized protein</fullName>
    </submittedName>
</protein>
<sequence>MQMSSHLSRQLFCYSEYHPTEFSRAKYDPDTSYYRSIYDDHAVSSDDFIHERFCTIYPVHKWAHDPFIRALLFSLLSGQDTLPSIDQVCAVFVLAKDLRLKTPNDIWDIIVPLLLTSAAQDFKSAHWGVVSRAWAPDIKSLSPFSRSMLLIIIECSKPGVARAQNRDIDSAIDYYVRLFMHLWDTWILGVDEAWRLPNIGPAALEHQTNNLPRLNTSSCTCGVCSSVEDRLGKRNVRFRRLYWQLIEEAEERGCSALEEAWDPFLEEAESWLEDLCVRIQSSADILGAKRRLGPLIFDSANALRVAIGSNLSTRLLLLLLATIRSPVVYEPIKVLGDLREAAHLSKDYIGYLLISRASDLDDEVLVGGDWLPEFDGGNLDEERSEAWMLSKVNNYDVKCRQLEHIVQLCMPTHPSLDLPWYLPQRHEDLLFEDIDQKELTTAPEDASAEIARVVFEVAYAPIEGFPLFSIKQGYCTSEWTQAVKLSTYFSGRLIETAWRPVIFHGRKCPHDDLWQVGNRCSMSAEDVLLQVLPVSEEFAKDLEELKKEIPDCTKYGGKCWPDEGCCCSLNANHKEYMAARDHWQDKYRSFLLEEHNRRTKYLTERSGPFERHIATFIRYPITRQDLLHPLIILSASLGRKVYMLNYQECWDCAAGKMMSLGCGVGIAIENTSQAASKCRDCEGVVERAERINSRNR</sequence>
<reference evidence="1 2" key="1">
    <citation type="journal article" date="2016" name="Mol. Biol. Evol.">
        <title>Comparative Genomics of Early-Diverging Mushroom-Forming Fungi Provides Insights into the Origins of Lignocellulose Decay Capabilities.</title>
        <authorList>
            <person name="Nagy L.G."/>
            <person name="Riley R."/>
            <person name="Tritt A."/>
            <person name="Adam C."/>
            <person name="Daum C."/>
            <person name="Floudas D."/>
            <person name="Sun H."/>
            <person name="Yadav J.S."/>
            <person name="Pangilinan J."/>
            <person name="Larsson K.H."/>
            <person name="Matsuura K."/>
            <person name="Barry K."/>
            <person name="Labutti K."/>
            <person name="Kuo R."/>
            <person name="Ohm R.A."/>
            <person name="Bhattacharya S.S."/>
            <person name="Shirouzu T."/>
            <person name="Yoshinaga Y."/>
            <person name="Martin F.M."/>
            <person name="Grigoriev I.V."/>
            <person name="Hibbett D.S."/>
        </authorList>
    </citation>
    <scope>NUCLEOTIDE SEQUENCE [LARGE SCALE GENOMIC DNA]</scope>
    <source>
        <strain evidence="1 2">HHB10207 ss-3</strain>
    </source>
</reference>
<proteinExistence type="predicted"/>
<dbReference type="AlphaFoldDB" id="A0A166F1F2"/>
<evidence type="ECO:0000313" key="2">
    <source>
        <dbReference type="Proteomes" id="UP000076798"/>
    </source>
</evidence>
<evidence type="ECO:0000313" key="1">
    <source>
        <dbReference type="EMBL" id="KZT40173.1"/>
    </source>
</evidence>
<dbReference type="OrthoDB" id="3265206at2759"/>